<dbReference type="FunFam" id="3.40.50.1820:FF:000051">
    <property type="entry name" value="(S)-hydroxynitrile lyase"/>
    <property type="match status" value="1"/>
</dbReference>
<evidence type="ECO:0000256" key="1">
    <source>
        <dbReference type="ARBA" id="ARBA00022801"/>
    </source>
</evidence>
<keyword evidence="1" id="KW-0378">Hydrolase</keyword>
<dbReference type="Pfam" id="PF12697">
    <property type="entry name" value="Abhydrolase_6"/>
    <property type="match status" value="1"/>
</dbReference>
<dbReference type="AlphaFoldDB" id="A0A4S4D6H4"/>
<reference evidence="3 4" key="1">
    <citation type="journal article" date="2018" name="Proc. Natl. Acad. Sci. U.S.A.">
        <title>Draft genome sequence of Camellia sinensis var. sinensis provides insights into the evolution of the tea genome and tea quality.</title>
        <authorList>
            <person name="Wei C."/>
            <person name="Yang H."/>
            <person name="Wang S."/>
            <person name="Zhao J."/>
            <person name="Liu C."/>
            <person name="Gao L."/>
            <person name="Xia E."/>
            <person name="Lu Y."/>
            <person name="Tai Y."/>
            <person name="She G."/>
            <person name="Sun J."/>
            <person name="Cao H."/>
            <person name="Tong W."/>
            <person name="Gao Q."/>
            <person name="Li Y."/>
            <person name="Deng W."/>
            <person name="Jiang X."/>
            <person name="Wang W."/>
            <person name="Chen Q."/>
            <person name="Zhang S."/>
            <person name="Li H."/>
            <person name="Wu J."/>
            <person name="Wang P."/>
            <person name="Li P."/>
            <person name="Shi C."/>
            <person name="Zheng F."/>
            <person name="Jian J."/>
            <person name="Huang B."/>
            <person name="Shan D."/>
            <person name="Shi M."/>
            <person name="Fang C."/>
            <person name="Yue Y."/>
            <person name="Li F."/>
            <person name="Li D."/>
            <person name="Wei S."/>
            <person name="Han B."/>
            <person name="Jiang C."/>
            <person name="Yin Y."/>
            <person name="Xia T."/>
            <person name="Zhang Z."/>
            <person name="Bennetzen J.L."/>
            <person name="Zhao S."/>
            <person name="Wan X."/>
        </authorList>
    </citation>
    <scope>NUCLEOTIDE SEQUENCE [LARGE SCALE GENOMIC DNA]</scope>
    <source>
        <strain evidence="4">cv. Shuchazao</strain>
        <tissue evidence="3">Leaf</tissue>
    </source>
</reference>
<dbReference type="SUPFAM" id="SSF53474">
    <property type="entry name" value="alpha/beta-Hydrolases"/>
    <property type="match status" value="1"/>
</dbReference>
<dbReference type="GO" id="GO:0009694">
    <property type="term" value="P:jasmonic acid metabolic process"/>
    <property type="evidence" value="ECO:0007669"/>
    <property type="project" value="TreeGrafter"/>
</dbReference>
<organism evidence="3 4">
    <name type="scientific">Camellia sinensis var. sinensis</name>
    <name type="common">China tea</name>
    <dbReference type="NCBI Taxonomy" id="542762"/>
    <lineage>
        <taxon>Eukaryota</taxon>
        <taxon>Viridiplantae</taxon>
        <taxon>Streptophyta</taxon>
        <taxon>Embryophyta</taxon>
        <taxon>Tracheophyta</taxon>
        <taxon>Spermatophyta</taxon>
        <taxon>Magnoliopsida</taxon>
        <taxon>eudicotyledons</taxon>
        <taxon>Gunneridae</taxon>
        <taxon>Pentapetalae</taxon>
        <taxon>asterids</taxon>
        <taxon>Ericales</taxon>
        <taxon>Theaceae</taxon>
        <taxon>Camellia</taxon>
    </lineage>
</organism>
<accession>A0A4S4D6H4</accession>
<name>A0A4S4D6H4_CAMSN</name>
<dbReference type="GO" id="GO:0080030">
    <property type="term" value="F:methyl indole-3-acetate esterase activity"/>
    <property type="evidence" value="ECO:0007669"/>
    <property type="project" value="TreeGrafter"/>
</dbReference>
<feature type="domain" description="AB hydrolase-1" evidence="2">
    <location>
        <begin position="13"/>
        <end position="255"/>
    </location>
</feature>
<comment type="caution">
    <text evidence="3">The sequence shown here is derived from an EMBL/GenBank/DDBJ whole genome shotgun (WGS) entry which is preliminary data.</text>
</comment>
<dbReference type="Gene3D" id="3.40.50.1820">
    <property type="entry name" value="alpha/beta hydrolase"/>
    <property type="match status" value="1"/>
</dbReference>
<protein>
    <recommendedName>
        <fullName evidence="2">AB hydrolase-1 domain-containing protein</fullName>
    </recommendedName>
</protein>
<dbReference type="PANTHER" id="PTHR10992">
    <property type="entry name" value="METHYLESTERASE FAMILY MEMBER"/>
    <property type="match status" value="1"/>
</dbReference>
<evidence type="ECO:0000259" key="2">
    <source>
        <dbReference type="Pfam" id="PF12697"/>
    </source>
</evidence>
<dbReference type="Proteomes" id="UP000306102">
    <property type="component" value="Unassembled WGS sequence"/>
</dbReference>
<dbReference type="PANTHER" id="PTHR10992:SF1083">
    <property type="entry name" value="METHYLESTERASE 1"/>
    <property type="match status" value="1"/>
</dbReference>
<proteinExistence type="predicted"/>
<dbReference type="EMBL" id="SDRB02012341">
    <property type="protein sequence ID" value="THF98002.1"/>
    <property type="molecule type" value="Genomic_DNA"/>
</dbReference>
<dbReference type="GO" id="GO:0080031">
    <property type="term" value="F:methyl salicylate esterase activity"/>
    <property type="evidence" value="ECO:0007669"/>
    <property type="project" value="TreeGrafter"/>
</dbReference>
<dbReference type="InterPro" id="IPR045889">
    <property type="entry name" value="MES/HNL"/>
</dbReference>
<dbReference type="GO" id="GO:0080032">
    <property type="term" value="F:methyl jasmonate esterase activity"/>
    <property type="evidence" value="ECO:0007669"/>
    <property type="project" value="TreeGrafter"/>
</dbReference>
<evidence type="ECO:0000313" key="4">
    <source>
        <dbReference type="Proteomes" id="UP000306102"/>
    </source>
</evidence>
<dbReference type="STRING" id="542762.A0A4S4D6H4"/>
<dbReference type="InterPro" id="IPR029058">
    <property type="entry name" value="AB_hydrolase_fold"/>
</dbReference>
<keyword evidence="4" id="KW-1185">Reference proteome</keyword>
<evidence type="ECO:0000313" key="3">
    <source>
        <dbReference type="EMBL" id="THF98002.1"/>
    </source>
</evidence>
<dbReference type="GO" id="GO:0009696">
    <property type="term" value="P:salicylic acid metabolic process"/>
    <property type="evidence" value="ECO:0007669"/>
    <property type="project" value="TreeGrafter"/>
</dbReference>
<sequence>MEAAKQQTHTHFILVHGLCHGAWCWYKLKPLLESHGHKVTALDLSASGINMKKIEEIRTFYDYTVPLMEVMESLPPGEKVVLVGHSLGGLNLALAMDKFPQKISTAVFVTAFMPDTVHKPSFVIEQSLKGTTPESWLDTKFESYGTPEMPLTSMLLGPKFLASKLYQLCPIQDFTLATTLVRPGSLFLEDLAHANNFSNEGYGSVTRVFVVCTEDYTIPEEYQRWMIENSGGVKEVKEIKGADHMAMFSKPRELFQIQEKNPYDFQSLRGVKDVKEIKGADHMAMFSKPRELFQIQEKNPYDFQSLGGVKEVKEIKGADHMAMFSKPREPFQIQEKNPYDFQSLGGVKEVKEIKGADHMAMFSKPREPCL</sequence>
<gene>
    <name evidence="3" type="ORF">TEA_007551</name>
</gene>
<dbReference type="InterPro" id="IPR000073">
    <property type="entry name" value="AB_hydrolase_1"/>
</dbReference>